<evidence type="ECO:0000256" key="8">
    <source>
        <dbReference type="SAM" id="Phobius"/>
    </source>
</evidence>
<proteinExistence type="predicted"/>
<dbReference type="GO" id="GO:0005886">
    <property type="term" value="C:plasma membrane"/>
    <property type="evidence" value="ECO:0007669"/>
    <property type="project" value="UniProtKB-SubCell"/>
</dbReference>
<dbReference type="InterPro" id="IPR050297">
    <property type="entry name" value="LipidA_mod_glycosyltrf_83"/>
</dbReference>
<dbReference type="OrthoDB" id="9775035at2"/>
<evidence type="ECO:0000256" key="7">
    <source>
        <dbReference type="ARBA" id="ARBA00023136"/>
    </source>
</evidence>
<protein>
    <submittedName>
        <fullName evidence="10">Undecaprenyl phosphate-alpha-4-amino-4-deoxy-L-arabinose arabinosyl transferase</fullName>
        <ecNumber evidence="10">2.4.2.43</ecNumber>
    </submittedName>
</protein>
<evidence type="ECO:0000256" key="3">
    <source>
        <dbReference type="ARBA" id="ARBA00022676"/>
    </source>
</evidence>
<dbReference type="InterPro" id="IPR038731">
    <property type="entry name" value="RgtA/B/C-like"/>
</dbReference>
<evidence type="ECO:0000256" key="2">
    <source>
        <dbReference type="ARBA" id="ARBA00022475"/>
    </source>
</evidence>
<evidence type="ECO:0000256" key="6">
    <source>
        <dbReference type="ARBA" id="ARBA00022989"/>
    </source>
</evidence>
<dbReference type="RefSeq" id="WP_055161335.1">
    <property type="nucleotide sequence ID" value="NZ_CABIWZ010000006.1"/>
</dbReference>
<dbReference type="Pfam" id="PF13231">
    <property type="entry name" value="PMT_2"/>
    <property type="match status" value="1"/>
</dbReference>
<evidence type="ECO:0000259" key="9">
    <source>
        <dbReference type="Pfam" id="PF13231"/>
    </source>
</evidence>
<keyword evidence="6 8" id="KW-1133">Transmembrane helix</keyword>
<keyword evidence="2" id="KW-1003">Cell membrane</keyword>
<feature type="transmembrane region" description="Helical" evidence="8">
    <location>
        <begin position="115"/>
        <end position="134"/>
    </location>
</feature>
<evidence type="ECO:0000256" key="1">
    <source>
        <dbReference type="ARBA" id="ARBA00004651"/>
    </source>
</evidence>
<keyword evidence="5 8" id="KW-0812">Transmembrane</keyword>
<dbReference type="GO" id="GO:0009103">
    <property type="term" value="P:lipopolysaccharide biosynthetic process"/>
    <property type="evidence" value="ECO:0007669"/>
    <property type="project" value="UniProtKB-ARBA"/>
</dbReference>
<dbReference type="GO" id="GO:0010041">
    <property type="term" value="P:response to iron(III) ion"/>
    <property type="evidence" value="ECO:0007669"/>
    <property type="project" value="TreeGrafter"/>
</dbReference>
<accession>A0A173Z5T8</accession>
<evidence type="ECO:0000313" key="10">
    <source>
        <dbReference type="EMBL" id="CUN70565.1"/>
    </source>
</evidence>
<feature type="transmembrane region" description="Helical" evidence="8">
    <location>
        <begin position="209"/>
        <end position="227"/>
    </location>
</feature>
<evidence type="ECO:0000256" key="5">
    <source>
        <dbReference type="ARBA" id="ARBA00022692"/>
    </source>
</evidence>
<dbReference type="eggNOG" id="COG1807">
    <property type="taxonomic scope" value="Bacteria"/>
</dbReference>
<dbReference type="EC" id="2.4.2.43" evidence="10"/>
<feature type="transmembrane region" description="Helical" evidence="8">
    <location>
        <begin position="323"/>
        <end position="342"/>
    </location>
</feature>
<organism evidence="10 11">
    <name type="scientific">Mitsuokella jalaludinii</name>
    <dbReference type="NCBI Taxonomy" id="187979"/>
    <lineage>
        <taxon>Bacteria</taxon>
        <taxon>Bacillati</taxon>
        <taxon>Bacillota</taxon>
        <taxon>Negativicutes</taxon>
        <taxon>Selenomonadales</taxon>
        <taxon>Selenomonadaceae</taxon>
        <taxon>Mitsuokella</taxon>
    </lineage>
</organism>
<feature type="transmembrane region" description="Helical" evidence="8">
    <location>
        <begin position="164"/>
        <end position="197"/>
    </location>
</feature>
<dbReference type="Proteomes" id="UP000095546">
    <property type="component" value="Unassembled WGS sequence"/>
</dbReference>
<keyword evidence="7 8" id="KW-0472">Membrane</keyword>
<dbReference type="PANTHER" id="PTHR33908">
    <property type="entry name" value="MANNOSYLTRANSFERASE YKCB-RELATED"/>
    <property type="match status" value="1"/>
</dbReference>
<dbReference type="AlphaFoldDB" id="A0A173Z5T8"/>
<gene>
    <name evidence="10" type="primary">arnT</name>
    <name evidence="10" type="ORF">ERS852385_01140</name>
</gene>
<feature type="transmembrane region" description="Helical" evidence="8">
    <location>
        <begin position="260"/>
        <end position="280"/>
    </location>
</feature>
<feature type="transmembrane region" description="Helical" evidence="8">
    <location>
        <begin position="354"/>
        <end position="371"/>
    </location>
</feature>
<dbReference type="EMBL" id="CYYU01000006">
    <property type="protein sequence ID" value="CUN70565.1"/>
    <property type="molecule type" value="Genomic_DNA"/>
</dbReference>
<keyword evidence="11" id="KW-1185">Reference proteome</keyword>
<feature type="transmembrane region" description="Helical" evidence="8">
    <location>
        <begin position="301"/>
        <end position="317"/>
    </location>
</feature>
<sequence>MNKILAMMKQHERALALLAVIVLVLLGNGQLAITDPVESNYALTAKEMLAAGDFTSPRIYGNYWYDKPIFFYWELLAAFQIFGTGEFAARFFPAVFSVLNVLETYYFARKLYDRATAFLSAIIFGTTIAFFYLSKAVITDMTFVFFFNAVLIAFYLAYRSGRRWLYLAAFFFSGLTVLTKGPIGFLLPGFILLVFLCVRRRAGELLHMKWLPGMAVFLAVGGSWYYVMYRLHGMDFINTFFGVHNFLRARVAEHARDDVFYYYTLIFLVGFAPWSFVVLYQVKKRWAELRERVKQRRVSDAAIFLFVWALLVNLFFQCMATKYVTYTQPAFLPMAILAGRFLLPKMRLVKRTAACMYVLYAVLIFVAAIPLCEQQSGRTTAEALRNLNPDGALVVNYGDHNNDRIHYRASTVFYYGENIPELIGHEEMEDVRPGGMSWNAKNVMPFLAYEDLPPETPILIICETERLPFLRGRLADSALENVYESQGTTIVKAIVPRRRIANPGDAE</sequence>
<name>A0A173Z5T8_9FIRM</name>
<reference evidence="10 11" key="1">
    <citation type="submission" date="2015-09" db="EMBL/GenBank/DDBJ databases">
        <authorList>
            <consortium name="Pathogen Informatics"/>
        </authorList>
    </citation>
    <scope>NUCLEOTIDE SEQUENCE [LARGE SCALE GENOMIC DNA]</scope>
    <source>
        <strain evidence="10 11">2789STDY5608828</strain>
    </source>
</reference>
<keyword evidence="3 10" id="KW-0328">Glycosyltransferase</keyword>
<dbReference type="PANTHER" id="PTHR33908:SF3">
    <property type="entry name" value="UNDECAPRENYL PHOSPHATE-ALPHA-4-AMINO-4-DEOXY-L-ARABINOSE ARABINOSYL TRANSFERASE"/>
    <property type="match status" value="1"/>
</dbReference>
<dbReference type="STRING" id="187979.ERS852385_01140"/>
<keyword evidence="4 10" id="KW-0808">Transferase</keyword>
<feature type="domain" description="Glycosyltransferase RgtA/B/C/D-like" evidence="9">
    <location>
        <begin position="66"/>
        <end position="220"/>
    </location>
</feature>
<comment type="subcellular location">
    <subcellularLocation>
        <location evidence="1">Cell membrane</location>
        <topology evidence="1">Multi-pass membrane protein</topology>
    </subcellularLocation>
</comment>
<feature type="transmembrane region" description="Helical" evidence="8">
    <location>
        <begin position="141"/>
        <end position="158"/>
    </location>
</feature>
<dbReference type="GO" id="GO:0103015">
    <property type="term" value="F:4-amino-4-deoxy-L-arabinose transferase activity"/>
    <property type="evidence" value="ECO:0007669"/>
    <property type="project" value="UniProtKB-EC"/>
</dbReference>
<evidence type="ECO:0000256" key="4">
    <source>
        <dbReference type="ARBA" id="ARBA00022679"/>
    </source>
</evidence>
<evidence type="ECO:0000313" key="11">
    <source>
        <dbReference type="Proteomes" id="UP000095546"/>
    </source>
</evidence>